<protein>
    <submittedName>
        <fullName evidence="1">Uncharacterized protein</fullName>
    </submittedName>
</protein>
<proteinExistence type="predicted"/>
<organism evidence="1 2">
    <name type="scientific">Paraburkholderia guartelaensis</name>
    <dbReference type="NCBI Taxonomy" id="2546446"/>
    <lineage>
        <taxon>Bacteria</taxon>
        <taxon>Pseudomonadati</taxon>
        <taxon>Pseudomonadota</taxon>
        <taxon>Betaproteobacteria</taxon>
        <taxon>Burkholderiales</taxon>
        <taxon>Burkholderiaceae</taxon>
        <taxon>Paraburkholderia</taxon>
    </lineage>
</organism>
<comment type="caution">
    <text evidence="1">The sequence shown here is derived from an EMBL/GenBank/DDBJ whole genome shotgun (WGS) entry which is preliminary data.</text>
</comment>
<sequence length="100" mass="11145">MRRRLAHLHMCAGSSGRYIDEIAPVMPHAVAAVRAGKYLRVRRVFGPALVNAVGVHLRAFRRLRDEERFTLLHGIGAHAAREKGGRCEQNDFSHSLGLCC</sequence>
<gene>
    <name evidence="1" type="ORF">E1N52_39220</name>
</gene>
<accession>A0A4R5L360</accession>
<dbReference type="AlphaFoldDB" id="A0A4R5L360"/>
<reference evidence="1 2" key="1">
    <citation type="submission" date="2019-03" db="EMBL/GenBank/DDBJ databases">
        <title>Paraburkholderia sp. isolated from native Mimosa gymnas in Guartela State Park, Brazil.</title>
        <authorList>
            <person name="Paulitsch F."/>
            <person name="Hungria M."/>
            <person name="Delamuta J.R.M."/>
            <person name="Ribeiro R.A."/>
            <person name="Dall'Agnol R."/>
            <person name="Silva J.S.B."/>
        </authorList>
    </citation>
    <scope>NUCLEOTIDE SEQUENCE [LARGE SCALE GENOMIC DNA]</scope>
    <source>
        <strain evidence="1 2">CNPSo 3008</strain>
    </source>
</reference>
<evidence type="ECO:0000313" key="1">
    <source>
        <dbReference type="EMBL" id="TDG02557.1"/>
    </source>
</evidence>
<evidence type="ECO:0000313" key="2">
    <source>
        <dbReference type="Proteomes" id="UP000295606"/>
    </source>
</evidence>
<dbReference type="Proteomes" id="UP000295606">
    <property type="component" value="Unassembled WGS sequence"/>
</dbReference>
<name>A0A4R5L360_9BURK</name>
<dbReference type="EMBL" id="SMOD01000059">
    <property type="protein sequence ID" value="TDG02557.1"/>
    <property type="molecule type" value="Genomic_DNA"/>
</dbReference>